<dbReference type="Gene3D" id="1.20.1050.10">
    <property type="match status" value="1"/>
</dbReference>
<dbReference type="EMBL" id="CP000155">
    <property type="protein sequence ID" value="ABC33059.1"/>
    <property type="molecule type" value="Genomic_DNA"/>
</dbReference>
<dbReference type="SFLD" id="SFLDG00358">
    <property type="entry name" value="Main_(cytGST)"/>
    <property type="match status" value="1"/>
</dbReference>
<dbReference type="InterPro" id="IPR010987">
    <property type="entry name" value="Glutathione-S-Trfase_C-like"/>
</dbReference>
<dbReference type="SFLD" id="SFLDS00019">
    <property type="entry name" value="Glutathione_Transferase_(cytos"/>
    <property type="match status" value="1"/>
</dbReference>
<sequence length="202" mass="23690">MKIYQARIAPNPRRVRIFLAEKDIAMEYVEVDIQKGEQYSPEFKQKNVLGLLPVLELDDGSHLSESIAICRYFEEVQPEPLLFGRDAKEKAIVEMWIRRCDFYFMFPTGMCFQNTSDYFKGLKRQVPEWGELCREKSAKFFNLLNNHFEHNDYLAGDYFSIADISAFCTVDFAKVIQQRIQPEHTHLQRWYDAVAARPSSKA</sequence>
<dbReference type="PANTHER" id="PTHR43900">
    <property type="entry name" value="GLUTATHIONE S-TRANSFERASE RHO"/>
    <property type="match status" value="1"/>
</dbReference>
<evidence type="ECO:0000313" key="6">
    <source>
        <dbReference type="EMBL" id="ABC33059.1"/>
    </source>
</evidence>
<dbReference type="CDD" id="cd03051">
    <property type="entry name" value="GST_N_GTT2_like"/>
    <property type="match status" value="1"/>
</dbReference>
<evidence type="ECO:0000313" key="7">
    <source>
        <dbReference type="Proteomes" id="UP000000238"/>
    </source>
</evidence>
<dbReference type="PANTHER" id="PTHR43900:SF97">
    <property type="entry name" value="GLUTATHIONE TRANSFERASE"/>
    <property type="match status" value="1"/>
</dbReference>
<dbReference type="GO" id="GO:0004364">
    <property type="term" value="F:glutathione transferase activity"/>
    <property type="evidence" value="ECO:0007669"/>
    <property type="project" value="UniProtKB-EC"/>
</dbReference>
<evidence type="ECO:0000259" key="4">
    <source>
        <dbReference type="PROSITE" id="PS50404"/>
    </source>
</evidence>
<dbReference type="STRING" id="349521.HCH_06414"/>
<dbReference type="PROSITE" id="PS50405">
    <property type="entry name" value="GST_CTER"/>
    <property type="match status" value="1"/>
</dbReference>
<feature type="domain" description="GST N-terminal" evidence="4">
    <location>
        <begin position="1"/>
        <end position="81"/>
    </location>
</feature>
<dbReference type="EC" id="2.5.1.18" evidence="1"/>
<dbReference type="InterPro" id="IPR004046">
    <property type="entry name" value="GST_C"/>
</dbReference>
<dbReference type="HOGENOM" id="CLU_011226_6_3_6"/>
<gene>
    <name evidence="6" type="ordered locus">HCH_06414</name>
</gene>
<dbReference type="AlphaFoldDB" id="Q2S8G5"/>
<organism evidence="6 7">
    <name type="scientific">Hahella chejuensis (strain KCTC 2396)</name>
    <dbReference type="NCBI Taxonomy" id="349521"/>
    <lineage>
        <taxon>Bacteria</taxon>
        <taxon>Pseudomonadati</taxon>
        <taxon>Pseudomonadota</taxon>
        <taxon>Gammaproteobacteria</taxon>
        <taxon>Oceanospirillales</taxon>
        <taxon>Hahellaceae</taxon>
        <taxon>Hahella</taxon>
    </lineage>
</organism>
<evidence type="ECO:0000259" key="5">
    <source>
        <dbReference type="PROSITE" id="PS50405"/>
    </source>
</evidence>
<evidence type="ECO:0000256" key="1">
    <source>
        <dbReference type="ARBA" id="ARBA00012452"/>
    </source>
</evidence>
<proteinExistence type="inferred from homology"/>
<dbReference type="GO" id="GO:0043295">
    <property type="term" value="F:glutathione binding"/>
    <property type="evidence" value="ECO:0007669"/>
    <property type="project" value="TreeGrafter"/>
</dbReference>
<dbReference type="InterPro" id="IPR004045">
    <property type="entry name" value="Glutathione_S-Trfase_N"/>
</dbReference>
<dbReference type="InterPro" id="IPR034345">
    <property type="entry name" value="Gtt2-like_N"/>
</dbReference>
<dbReference type="Pfam" id="PF02798">
    <property type="entry name" value="GST_N"/>
    <property type="match status" value="1"/>
</dbReference>
<feature type="domain" description="GST C-terminal" evidence="5">
    <location>
        <begin position="86"/>
        <end position="202"/>
    </location>
</feature>
<dbReference type="InterPro" id="IPR036249">
    <property type="entry name" value="Thioredoxin-like_sf"/>
</dbReference>
<dbReference type="eggNOG" id="COG0625">
    <property type="taxonomic scope" value="Bacteria"/>
</dbReference>
<dbReference type="GO" id="GO:0005737">
    <property type="term" value="C:cytoplasm"/>
    <property type="evidence" value="ECO:0007669"/>
    <property type="project" value="TreeGrafter"/>
</dbReference>
<dbReference type="InterPro" id="IPR040079">
    <property type="entry name" value="Glutathione_S-Trfase"/>
</dbReference>
<name>Q2S8G5_HAHCH</name>
<keyword evidence="2 6" id="KW-0808">Transferase</keyword>
<dbReference type="Proteomes" id="UP000000238">
    <property type="component" value="Chromosome"/>
</dbReference>
<reference evidence="6 7" key="1">
    <citation type="journal article" date="2005" name="Nucleic Acids Res.">
        <title>Genomic blueprint of Hahella chejuensis, a marine microbe producing an algicidal agent.</title>
        <authorList>
            <person name="Jeong H."/>
            <person name="Yim J.H."/>
            <person name="Lee C."/>
            <person name="Choi S.-H."/>
            <person name="Park Y.K."/>
            <person name="Yoon S.H."/>
            <person name="Hur C.-G."/>
            <person name="Kang H.-Y."/>
            <person name="Kim D."/>
            <person name="Lee H.H."/>
            <person name="Park K.H."/>
            <person name="Park S.-H."/>
            <person name="Park H.-S."/>
            <person name="Lee H.K."/>
            <person name="Oh T.K."/>
            <person name="Kim J.F."/>
        </authorList>
    </citation>
    <scope>NUCLEOTIDE SEQUENCE [LARGE SCALE GENOMIC DNA]</scope>
    <source>
        <strain evidence="6 7">KCTC 2396</strain>
    </source>
</reference>
<dbReference type="PROSITE" id="PS50404">
    <property type="entry name" value="GST_NTER"/>
    <property type="match status" value="1"/>
</dbReference>
<dbReference type="RefSeq" id="WP_011400111.1">
    <property type="nucleotide sequence ID" value="NC_007645.1"/>
</dbReference>
<dbReference type="SUPFAM" id="SSF47616">
    <property type="entry name" value="GST C-terminal domain-like"/>
    <property type="match status" value="1"/>
</dbReference>
<dbReference type="Pfam" id="PF00043">
    <property type="entry name" value="GST_C"/>
    <property type="match status" value="1"/>
</dbReference>
<accession>Q2S8G5</accession>
<protein>
    <recommendedName>
        <fullName evidence="1">glutathione transferase</fullName>
        <ecNumber evidence="1">2.5.1.18</ecNumber>
    </recommendedName>
</protein>
<evidence type="ECO:0000256" key="2">
    <source>
        <dbReference type="ARBA" id="ARBA00022679"/>
    </source>
</evidence>
<evidence type="ECO:0000256" key="3">
    <source>
        <dbReference type="RuleBase" id="RU003494"/>
    </source>
</evidence>
<keyword evidence="7" id="KW-1185">Reference proteome</keyword>
<dbReference type="KEGG" id="hch:HCH_06414"/>
<dbReference type="SUPFAM" id="SSF52833">
    <property type="entry name" value="Thioredoxin-like"/>
    <property type="match status" value="1"/>
</dbReference>
<dbReference type="OrthoDB" id="9797500at2"/>
<comment type="similarity">
    <text evidence="3">Belongs to the GST superfamily.</text>
</comment>
<dbReference type="InterPro" id="IPR036282">
    <property type="entry name" value="Glutathione-S-Trfase_C_sf"/>
</dbReference>
<dbReference type="Gene3D" id="3.40.30.10">
    <property type="entry name" value="Glutaredoxin"/>
    <property type="match status" value="1"/>
</dbReference>